<evidence type="ECO:0000313" key="6">
    <source>
        <dbReference type="EMBL" id="AQS50678.1"/>
    </source>
</evidence>
<dbReference type="Gene3D" id="3.30.1600.10">
    <property type="entry name" value="SIR2/SIRT2 'Small Domain"/>
    <property type="match status" value="1"/>
</dbReference>
<keyword evidence="3" id="KW-0963">Cytoplasm</keyword>
<keyword evidence="3 4" id="KW-0862">Zinc</keyword>
<dbReference type="NCBIfam" id="NF001753">
    <property type="entry name" value="PRK00481.1-3"/>
    <property type="match status" value="1"/>
</dbReference>
<dbReference type="Gene3D" id="3.40.50.1220">
    <property type="entry name" value="TPP-binding domain"/>
    <property type="match status" value="1"/>
</dbReference>
<dbReference type="InterPro" id="IPR029035">
    <property type="entry name" value="DHS-like_NAD/FAD-binding_dom"/>
</dbReference>
<comment type="cofactor">
    <cofactor evidence="3">
        <name>Zn(2+)</name>
        <dbReference type="ChEBI" id="CHEBI:29105"/>
    </cofactor>
    <text evidence="3">Binds 1 zinc ion per subunit.</text>
</comment>
<dbReference type="AlphaFoldDB" id="A0A1U9JY30"/>
<feature type="binding site" evidence="3">
    <location>
        <begin position="193"/>
        <end position="195"/>
    </location>
    <ligand>
        <name>NAD(+)</name>
        <dbReference type="ChEBI" id="CHEBI:57540"/>
    </ligand>
</feature>
<dbReference type="PROSITE" id="PS50305">
    <property type="entry name" value="SIRTUIN"/>
    <property type="match status" value="1"/>
</dbReference>
<dbReference type="GO" id="GO:0036055">
    <property type="term" value="F:protein-succinyllysine desuccinylase activity"/>
    <property type="evidence" value="ECO:0007669"/>
    <property type="project" value="UniProtKB-UniRule"/>
</dbReference>
<keyword evidence="1" id="KW-0808">Transferase</keyword>
<comment type="similarity">
    <text evidence="3">Belongs to the sirtuin family. Class III subfamily.</text>
</comment>
<accession>A0A1U9JY30</accession>
<dbReference type="HAMAP" id="MF_01121">
    <property type="entry name" value="Sirtuin_ClassIII"/>
    <property type="match status" value="1"/>
</dbReference>
<dbReference type="PANTHER" id="PTHR11085">
    <property type="entry name" value="NAD-DEPENDENT PROTEIN DEACYLASE SIRTUIN-5, MITOCHONDRIAL-RELATED"/>
    <property type="match status" value="1"/>
</dbReference>
<dbReference type="Pfam" id="PF02146">
    <property type="entry name" value="SIR2"/>
    <property type="match status" value="1"/>
</dbReference>
<comment type="domain">
    <text evidence="3">2 residues (Tyr-66 and Arg-69) present in a large hydrophobic pocket are probably involved in substrate specificity. They are important for desuccinylation activity, but dispensable for deacetylation activity.</text>
</comment>
<evidence type="ECO:0000256" key="3">
    <source>
        <dbReference type="HAMAP-Rule" id="MF_01121"/>
    </source>
</evidence>
<feature type="binding site" evidence="3 4">
    <location>
        <position position="156"/>
    </location>
    <ligand>
        <name>Zn(2+)</name>
        <dbReference type="ChEBI" id="CHEBI:29105"/>
    </ligand>
</feature>
<sequence length="251" mass="27627">MVSEPIINTIKQARRIVIFSGAGMSAESGVPTFRDDLVGLWQQYDPAELATAEAFLKDPELVWGWYEWRRARVEQAVPNAGHVAIAQWQSHYPVTIVTQNVDNLHERAGSYNVIHMHGNLHTAYCIDCKTPYSLYPLATPAPAEGRRIAPPRCALCQGMVRPGVVWFGEPLIEADLRAAIYAAENCDLVIAVGTSGVVQPAALIPYWAKEKGAQVIQINPHESAIDEVSDYNVRQSAATVLPHLVQALSYT</sequence>
<keyword evidence="2 3" id="KW-0520">NAD</keyword>
<dbReference type="InterPro" id="IPR026591">
    <property type="entry name" value="Sirtuin_cat_small_dom_sf"/>
</dbReference>
<dbReference type="GO" id="GO:0017136">
    <property type="term" value="F:histone deacetylase activity, NAD-dependent"/>
    <property type="evidence" value="ECO:0007669"/>
    <property type="project" value="TreeGrafter"/>
</dbReference>
<feature type="binding site" evidence="3">
    <location>
        <begin position="219"/>
        <end position="221"/>
    </location>
    <ligand>
        <name>NAD(+)</name>
        <dbReference type="ChEBI" id="CHEBI:57540"/>
    </ligand>
</feature>
<gene>
    <name evidence="3" type="primary">cobB</name>
    <name evidence="6" type="ORF">PAEH1_02370</name>
</gene>
<protein>
    <recommendedName>
        <fullName evidence="3">NAD-dependent protein deacylase</fullName>
        <ecNumber evidence="3">2.3.1.286</ecNumber>
    </recommendedName>
    <alternativeName>
        <fullName evidence="3">Regulatory protein SIR2 homolog</fullName>
    </alternativeName>
</protein>
<dbReference type="KEGG" id="phn:PAEH1_02370"/>
<dbReference type="GO" id="GO:0008270">
    <property type="term" value="F:zinc ion binding"/>
    <property type="evidence" value="ECO:0007669"/>
    <property type="project" value="UniProtKB-UniRule"/>
</dbReference>
<dbReference type="InterPro" id="IPR050134">
    <property type="entry name" value="NAD-dep_sirtuin_deacylases"/>
</dbReference>
<feature type="binding site" evidence="3 4">
    <location>
        <position position="128"/>
    </location>
    <ligand>
        <name>Zn(2+)</name>
        <dbReference type="ChEBI" id="CHEBI:29105"/>
    </ligand>
</feature>
<dbReference type="STRING" id="643674.PAEH1_02370"/>
<comment type="subcellular location">
    <subcellularLocation>
        <location evidence="3">Cytoplasm</location>
    </subcellularLocation>
</comment>
<dbReference type="InterPro" id="IPR026590">
    <property type="entry name" value="Ssirtuin_cat_dom"/>
</dbReference>
<comment type="caution">
    <text evidence="3">Lacks conserved residue(s) required for the propagation of feature annotation.</text>
</comment>
<feature type="binding site" evidence="3">
    <location>
        <position position="237"/>
    </location>
    <ligand>
        <name>NAD(+)</name>
        <dbReference type="ChEBI" id="CHEBI:57540"/>
    </ligand>
</feature>
<dbReference type="OrthoDB" id="9800582at2"/>
<feature type="active site" description="Proton acceptor" evidence="3 4">
    <location>
        <position position="117"/>
    </location>
</feature>
<feature type="binding site" evidence="3 4">
    <location>
        <position position="153"/>
    </location>
    <ligand>
        <name>Zn(2+)</name>
        <dbReference type="ChEBI" id="CHEBI:29105"/>
    </ligand>
</feature>
<dbReference type="CDD" id="cd01412">
    <property type="entry name" value="SIRT5_Af1_CobB"/>
    <property type="match status" value="1"/>
</dbReference>
<dbReference type="InterPro" id="IPR003000">
    <property type="entry name" value="Sirtuin"/>
</dbReference>
<evidence type="ECO:0000313" key="7">
    <source>
        <dbReference type="Proteomes" id="UP000189369"/>
    </source>
</evidence>
<evidence type="ECO:0000256" key="4">
    <source>
        <dbReference type="PROSITE-ProRule" id="PRU00236"/>
    </source>
</evidence>
<evidence type="ECO:0000259" key="5">
    <source>
        <dbReference type="PROSITE" id="PS50305"/>
    </source>
</evidence>
<name>A0A1U9JY30_9BURK</name>
<dbReference type="GO" id="GO:0005737">
    <property type="term" value="C:cytoplasm"/>
    <property type="evidence" value="ECO:0007669"/>
    <property type="project" value="UniProtKB-SubCell"/>
</dbReference>
<proteinExistence type="inferred from homology"/>
<dbReference type="SUPFAM" id="SSF52467">
    <property type="entry name" value="DHS-like NAD/FAD-binding domain"/>
    <property type="match status" value="1"/>
</dbReference>
<feature type="binding site" evidence="3">
    <location>
        <begin position="99"/>
        <end position="102"/>
    </location>
    <ligand>
        <name>NAD(+)</name>
        <dbReference type="ChEBI" id="CHEBI:57540"/>
    </ligand>
</feature>
<dbReference type="Proteomes" id="UP000189369">
    <property type="component" value="Chromosome"/>
</dbReference>
<reference evidence="6 7" key="1">
    <citation type="submission" date="2017-01" db="EMBL/GenBank/DDBJ databases">
        <title>Complete Genome Sequence of Paenalcaligenes hominis, Isolated from a paraplegic Patient with neurogenic bladder.</title>
        <authorList>
            <person name="Mukhopadhyay R."/>
            <person name="Joaquin J."/>
            <person name="Hogue R."/>
            <person name="Kilaru A."/>
            <person name="Jospin G."/>
            <person name="Mars K."/>
            <person name="Eisen J.A."/>
            <person name="Chaturvedi V."/>
        </authorList>
    </citation>
    <scope>NUCLEOTIDE SEQUENCE [LARGE SCALE GENOMIC DNA]</scope>
    <source>
        <strain evidence="6 7">15S00501</strain>
    </source>
</reference>
<evidence type="ECO:0000256" key="2">
    <source>
        <dbReference type="ARBA" id="ARBA00023027"/>
    </source>
</evidence>
<feature type="binding site" evidence="3">
    <location>
        <position position="66"/>
    </location>
    <ligand>
        <name>substrate</name>
    </ligand>
</feature>
<feature type="domain" description="Deacetylase sirtuin-type" evidence="5">
    <location>
        <begin position="1"/>
        <end position="251"/>
    </location>
</feature>
<keyword evidence="3 4" id="KW-0479">Metal-binding</keyword>
<dbReference type="GO" id="GO:0070403">
    <property type="term" value="F:NAD+ binding"/>
    <property type="evidence" value="ECO:0007669"/>
    <property type="project" value="UniProtKB-UniRule"/>
</dbReference>
<dbReference type="InterPro" id="IPR027546">
    <property type="entry name" value="Sirtuin_class_III"/>
</dbReference>
<comment type="function">
    <text evidence="3">NAD-dependent lysine deacetylase and desuccinylase that specifically removes acetyl and succinyl groups on target proteins. Modulates the activities of several proteins which are inactive in their acylated form.</text>
</comment>
<dbReference type="EC" id="2.3.1.286" evidence="3"/>
<feature type="binding site" evidence="3 4">
    <location>
        <position position="125"/>
    </location>
    <ligand>
        <name>Zn(2+)</name>
        <dbReference type="ChEBI" id="CHEBI:29105"/>
    </ligand>
</feature>
<dbReference type="PANTHER" id="PTHR11085:SF10">
    <property type="entry name" value="NAD-DEPENDENT PROTEIN DEACYLASE SIRTUIN-5, MITOCHONDRIAL-RELATED"/>
    <property type="match status" value="1"/>
</dbReference>
<feature type="binding site" evidence="3">
    <location>
        <position position="69"/>
    </location>
    <ligand>
        <name>substrate</name>
    </ligand>
</feature>
<dbReference type="EMBL" id="CP019697">
    <property type="protein sequence ID" value="AQS50678.1"/>
    <property type="molecule type" value="Genomic_DNA"/>
</dbReference>
<comment type="catalytic activity">
    <reaction evidence="3">
        <text>N(6)-acetyl-L-lysyl-[protein] + NAD(+) + H2O = 2''-O-acetyl-ADP-D-ribose + nicotinamide + L-lysyl-[protein]</text>
        <dbReference type="Rhea" id="RHEA:43636"/>
        <dbReference type="Rhea" id="RHEA-COMP:9752"/>
        <dbReference type="Rhea" id="RHEA-COMP:10731"/>
        <dbReference type="ChEBI" id="CHEBI:15377"/>
        <dbReference type="ChEBI" id="CHEBI:17154"/>
        <dbReference type="ChEBI" id="CHEBI:29969"/>
        <dbReference type="ChEBI" id="CHEBI:57540"/>
        <dbReference type="ChEBI" id="CHEBI:61930"/>
        <dbReference type="ChEBI" id="CHEBI:83767"/>
        <dbReference type="EC" id="2.3.1.286"/>
    </reaction>
</comment>
<dbReference type="GO" id="GO:0036054">
    <property type="term" value="F:protein-malonyllysine demalonylase activity"/>
    <property type="evidence" value="ECO:0007669"/>
    <property type="project" value="InterPro"/>
</dbReference>
<organism evidence="6 7">
    <name type="scientific">Paenalcaligenes hominis</name>
    <dbReference type="NCBI Taxonomy" id="643674"/>
    <lineage>
        <taxon>Bacteria</taxon>
        <taxon>Pseudomonadati</taxon>
        <taxon>Pseudomonadota</taxon>
        <taxon>Betaproteobacteria</taxon>
        <taxon>Burkholderiales</taxon>
        <taxon>Alcaligenaceae</taxon>
        <taxon>Paenalcaligenes</taxon>
    </lineage>
</organism>
<comment type="catalytic activity">
    <reaction evidence="3">
        <text>N(6)-succinyl-L-lysyl-[protein] + NAD(+) + H2O = 2''-O-succinyl-ADP-D-ribose + nicotinamide + L-lysyl-[protein]</text>
        <dbReference type="Rhea" id="RHEA:47668"/>
        <dbReference type="Rhea" id="RHEA-COMP:9752"/>
        <dbReference type="Rhea" id="RHEA-COMP:11877"/>
        <dbReference type="ChEBI" id="CHEBI:15377"/>
        <dbReference type="ChEBI" id="CHEBI:17154"/>
        <dbReference type="ChEBI" id="CHEBI:29969"/>
        <dbReference type="ChEBI" id="CHEBI:57540"/>
        <dbReference type="ChEBI" id="CHEBI:87830"/>
        <dbReference type="ChEBI" id="CHEBI:87832"/>
    </reaction>
</comment>
<evidence type="ECO:0000256" key="1">
    <source>
        <dbReference type="ARBA" id="ARBA00022679"/>
    </source>
</evidence>